<feature type="domain" description="DDE-1" evidence="1">
    <location>
        <begin position="145"/>
        <end position="257"/>
    </location>
</feature>
<gene>
    <name evidence="2" type="ORF">ILUMI_19129</name>
</gene>
<reference evidence="2" key="1">
    <citation type="submission" date="2019-08" db="EMBL/GenBank/DDBJ databases">
        <title>The genome of the North American firefly Photinus pyralis.</title>
        <authorList>
            <consortium name="Photinus pyralis genome working group"/>
            <person name="Fallon T.R."/>
            <person name="Sander Lower S.E."/>
            <person name="Weng J.-K."/>
        </authorList>
    </citation>
    <scope>NUCLEOTIDE SEQUENCE</scope>
    <source>
        <strain evidence="2">TRF0915ILg1</strain>
        <tissue evidence="2">Whole body</tissue>
    </source>
</reference>
<comment type="caution">
    <text evidence="2">The sequence shown here is derived from an EMBL/GenBank/DDBJ whole genome shotgun (WGS) entry which is preliminary data.</text>
</comment>
<dbReference type="AlphaFoldDB" id="A0A8K0CIP6"/>
<protein>
    <recommendedName>
        <fullName evidence="1">DDE-1 domain-containing protein</fullName>
    </recommendedName>
</protein>
<organism evidence="2 3">
    <name type="scientific">Ignelater luminosus</name>
    <name type="common">Cucubano</name>
    <name type="synonym">Pyrophorus luminosus</name>
    <dbReference type="NCBI Taxonomy" id="2038154"/>
    <lineage>
        <taxon>Eukaryota</taxon>
        <taxon>Metazoa</taxon>
        <taxon>Ecdysozoa</taxon>
        <taxon>Arthropoda</taxon>
        <taxon>Hexapoda</taxon>
        <taxon>Insecta</taxon>
        <taxon>Pterygota</taxon>
        <taxon>Neoptera</taxon>
        <taxon>Endopterygota</taxon>
        <taxon>Coleoptera</taxon>
        <taxon>Polyphaga</taxon>
        <taxon>Elateriformia</taxon>
        <taxon>Elateroidea</taxon>
        <taxon>Elateridae</taxon>
        <taxon>Agrypninae</taxon>
        <taxon>Pyrophorini</taxon>
        <taxon>Ignelater</taxon>
    </lineage>
</organism>
<accession>A0A8K0CIP6</accession>
<proteinExistence type="predicted"/>
<dbReference type="Proteomes" id="UP000801492">
    <property type="component" value="Unassembled WGS sequence"/>
</dbReference>
<keyword evidence="3" id="KW-1185">Reference proteome</keyword>
<evidence type="ECO:0000313" key="3">
    <source>
        <dbReference type="Proteomes" id="UP000801492"/>
    </source>
</evidence>
<dbReference type="OrthoDB" id="4327074at2759"/>
<name>A0A8K0CIP6_IGNLU</name>
<dbReference type="Pfam" id="PF03184">
    <property type="entry name" value="DDE_1"/>
    <property type="match status" value="1"/>
</dbReference>
<dbReference type="InterPro" id="IPR004875">
    <property type="entry name" value="DDE_SF_endonuclease_dom"/>
</dbReference>
<evidence type="ECO:0000313" key="2">
    <source>
        <dbReference type="EMBL" id="KAF2887044.1"/>
    </source>
</evidence>
<sequence length="350" mass="40081">MCYGLTPKATRRLAYEFAEKNTVNIPESWKENKMAGKDWFTGFMTRKSDFQNKLETVSKNLQFTASDIYNLNEAGVTTVQKTQKIIAIKGQPQIGQVTSREMEELITPVRIIRTNGTALPPVWVFPRIKYDPHGVLSEYGALGLVHKLGWMTSDDFGKVLEHFVTHVRCSNEHKVIFIMDNCKENGIIIITLPSHISNKLQPLHSAVFGTFKKFFNQGVDGWMISHPGRTLTIYDLPEIYIKAWDKAATPINIRSGFRCTGIWPFDKNIFTKEDFMCSYVTGRTRTPYKETVTSIPVEPPKPDIKLEEEDEETTDLKQLDVGNFVIYKVYGKKITTYYAAKIEERKKNTT</sequence>
<dbReference type="EMBL" id="VTPC01085423">
    <property type="protein sequence ID" value="KAF2887044.1"/>
    <property type="molecule type" value="Genomic_DNA"/>
</dbReference>
<evidence type="ECO:0000259" key="1">
    <source>
        <dbReference type="Pfam" id="PF03184"/>
    </source>
</evidence>
<dbReference type="GO" id="GO:0003676">
    <property type="term" value="F:nucleic acid binding"/>
    <property type="evidence" value="ECO:0007669"/>
    <property type="project" value="InterPro"/>
</dbReference>